<dbReference type="GO" id="GO:0006516">
    <property type="term" value="P:glycoprotein catabolic process"/>
    <property type="evidence" value="ECO:0007669"/>
    <property type="project" value="TreeGrafter"/>
</dbReference>
<feature type="compositionally biased region" description="Polar residues" evidence="17">
    <location>
        <begin position="56"/>
        <end position="71"/>
    </location>
</feature>
<reference evidence="23" key="1">
    <citation type="submission" date="2025-08" db="UniProtKB">
        <authorList>
            <consortium name="RefSeq"/>
        </authorList>
    </citation>
    <scope>IDENTIFICATION</scope>
    <source>
        <tissue evidence="23">Whole body</tissue>
    </source>
</reference>
<accession>A0A6J1QJ46</accession>
<evidence type="ECO:0000256" key="6">
    <source>
        <dbReference type="ARBA" id="ARBA00011245"/>
    </source>
</evidence>
<feature type="compositionally biased region" description="Polar residues" evidence="17">
    <location>
        <begin position="574"/>
        <end position="591"/>
    </location>
</feature>
<dbReference type="PANTHER" id="PTHR43730:SF1">
    <property type="entry name" value="BETA-MANNOSIDASE"/>
    <property type="match status" value="1"/>
</dbReference>
<protein>
    <recommendedName>
        <fullName evidence="8">Beta-mannosidase</fullName>
        <ecNumber evidence="7">3.2.1.25</ecNumber>
    </recommendedName>
    <alternativeName>
        <fullName evidence="15">Lysosomal beta A mannosidase</fullName>
    </alternativeName>
    <alternativeName>
        <fullName evidence="16">Mannanase</fullName>
    </alternativeName>
</protein>
<evidence type="ECO:0000256" key="16">
    <source>
        <dbReference type="ARBA" id="ARBA00033445"/>
    </source>
</evidence>
<dbReference type="InterPro" id="IPR041625">
    <property type="entry name" value="Beta-mannosidase_Ig"/>
</dbReference>
<comment type="pathway">
    <text evidence="4">Glycan metabolism; N-glycan degradation.</text>
</comment>
<evidence type="ECO:0000256" key="8">
    <source>
        <dbReference type="ARBA" id="ARBA00015707"/>
    </source>
</evidence>
<dbReference type="InterPro" id="IPR050887">
    <property type="entry name" value="Beta-mannosidase_GH2"/>
</dbReference>
<feature type="region of interest" description="Disordered" evidence="17">
    <location>
        <begin position="56"/>
        <end position="75"/>
    </location>
</feature>
<feature type="region of interest" description="Disordered" evidence="17">
    <location>
        <begin position="349"/>
        <end position="369"/>
    </location>
</feature>
<dbReference type="EC" id="3.2.1.25" evidence="7"/>
<gene>
    <name evidence="23" type="primary">LOC112461413</name>
</gene>
<comment type="subcellular location">
    <subcellularLocation>
        <location evidence="3">Lysosome</location>
    </subcellularLocation>
</comment>
<evidence type="ECO:0000259" key="20">
    <source>
        <dbReference type="Pfam" id="PF17786"/>
    </source>
</evidence>
<keyword evidence="12" id="KW-0325">Glycoprotein</keyword>
<keyword evidence="11" id="KW-1015">Disulfide bond</keyword>
<dbReference type="OrthoDB" id="2866996at2759"/>
<dbReference type="CTD" id="40524"/>
<dbReference type="Pfam" id="PF17786">
    <property type="entry name" value="Mannosidase_ig"/>
    <property type="match status" value="1"/>
</dbReference>
<dbReference type="GO" id="GO:0004567">
    <property type="term" value="F:beta-mannosidase activity"/>
    <property type="evidence" value="ECO:0007669"/>
    <property type="project" value="UniProtKB-EC"/>
</dbReference>
<feature type="compositionally biased region" description="Polar residues" evidence="17">
    <location>
        <begin position="155"/>
        <end position="174"/>
    </location>
</feature>
<evidence type="ECO:0000256" key="14">
    <source>
        <dbReference type="ARBA" id="ARBA00023295"/>
    </source>
</evidence>
<comment type="catalytic activity">
    <reaction evidence="1">
        <text>Hydrolysis of terminal, non-reducing beta-D-mannose residues in beta-D-mannosides.</text>
        <dbReference type="EC" id="3.2.1.25"/>
    </reaction>
</comment>
<dbReference type="FunFam" id="3.20.20.80:FF:000035">
    <property type="entry name" value="Mannosidase beta"/>
    <property type="match status" value="1"/>
</dbReference>
<evidence type="ECO:0000256" key="12">
    <source>
        <dbReference type="ARBA" id="ARBA00023180"/>
    </source>
</evidence>
<dbReference type="InterPro" id="IPR054593">
    <property type="entry name" value="Beta-mannosidase-like_N2"/>
</dbReference>
<dbReference type="SUPFAM" id="SSF49303">
    <property type="entry name" value="beta-Galactosidase/glucuronidase domain"/>
    <property type="match status" value="3"/>
</dbReference>
<dbReference type="Gene3D" id="2.60.40.10">
    <property type="entry name" value="Immunoglobulins"/>
    <property type="match status" value="3"/>
</dbReference>
<dbReference type="Proteomes" id="UP000504618">
    <property type="component" value="Unplaced"/>
</dbReference>
<evidence type="ECO:0000256" key="5">
    <source>
        <dbReference type="ARBA" id="ARBA00007401"/>
    </source>
</evidence>
<evidence type="ECO:0000313" key="23">
    <source>
        <dbReference type="RefSeq" id="XP_024882417.1"/>
    </source>
</evidence>
<evidence type="ECO:0000256" key="17">
    <source>
        <dbReference type="SAM" id="MobiDB-lite"/>
    </source>
</evidence>
<feature type="compositionally biased region" description="Basic and acidic residues" evidence="17">
    <location>
        <begin position="656"/>
        <end position="665"/>
    </location>
</feature>
<evidence type="ECO:0000256" key="10">
    <source>
        <dbReference type="ARBA" id="ARBA00022801"/>
    </source>
</evidence>
<evidence type="ECO:0000256" key="15">
    <source>
        <dbReference type="ARBA" id="ARBA00032581"/>
    </source>
</evidence>
<evidence type="ECO:0000259" key="21">
    <source>
        <dbReference type="Pfam" id="PF22666"/>
    </source>
</evidence>
<evidence type="ECO:0000259" key="18">
    <source>
        <dbReference type="Pfam" id="PF02836"/>
    </source>
</evidence>
<dbReference type="FunFam" id="2.60.120.260:FF:000060">
    <property type="entry name" value="Probable beta-mannosidase"/>
    <property type="match status" value="1"/>
</dbReference>
<dbReference type="Pfam" id="PF17753">
    <property type="entry name" value="Ig_mannosidase"/>
    <property type="match status" value="1"/>
</dbReference>
<comment type="function">
    <text evidence="2">Exoglycosidase that cleaves the single beta-linked mannose residue from the non-reducing end of all N-linked glycoprotein oligosaccharides.</text>
</comment>
<feature type="region of interest" description="Disordered" evidence="17">
    <location>
        <begin position="509"/>
        <end position="535"/>
    </location>
</feature>
<feature type="compositionally biased region" description="Low complexity" evidence="17">
    <location>
        <begin position="513"/>
        <end position="523"/>
    </location>
</feature>
<organism evidence="22 23">
    <name type="scientific">Temnothorax curvispinosus</name>
    <dbReference type="NCBI Taxonomy" id="300111"/>
    <lineage>
        <taxon>Eukaryota</taxon>
        <taxon>Metazoa</taxon>
        <taxon>Ecdysozoa</taxon>
        <taxon>Arthropoda</taxon>
        <taxon>Hexapoda</taxon>
        <taxon>Insecta</taxon>
        <taxon>Pterygota</taxon>
        <taxon>Neoptera</taxon>
        <taxon>Endopterygota</taxon>
        <taxon>Hymenoptera</taxon>
        <taxon>Apocrita</taxon>
        <taxon>Aculeata</taxon>
        <taxon>Formicoidea</taxon>
        <taxon>Formicidae</taxon>
        <taxon>Myrmicinae</taxon>
        <taxon>Temnothorax</taxon>
    </lineage>
</organism>
<dbReference type="PANTHER" id="PTHR43730">
    <property type="entry name" value="BETA-MANNOSIDASE"/>
    <property type="match status" value="1"/>
</dbReference>
<proteinExistence type="inferred from homology"/>
<evidence type="ECO:0000256" key="13">
    <source>
        <dbReference type="ARBA" id="ARBA00023228"/>
    </source>
</evidence>
<keyword evidence="14" id="KW-0326">Glycosidase</keyword>
<dbReference type="GO" id="GO:0005764">
    <property type="term" value="C:lysosome"/>
    <property type="evidence" value="ECO:0007669"/>
    <property type="project" value="UniProtKB-SubCell"/>
</dbReference>
<dbReference type="SUPFAM" id="SSF49785">
    <property type="entry name" value="Galactose-binding domain-like"/>
    <property type="match status" value="1"/>
</dbReference>
<keyword evidence="22" id="KW-1185">Reference proteome</keyword>
<keyword evidence="10" id="KW-0378">Hydrolase</keyword>
<feature type="region of interest" description="Disordered" evidence="17">
    <location>
        <begin position="569"/>
        <end position="591"/>
    </location>
</feature>
<comment type="subunit">
    <text evidence="6">Monomer.</text>
</comment>
<evidence type="ECO:0000256" key="11">
    <source>
        <dbReference type="ARBA" id="ARBA00023157"/>
    </source>
</evidence>
<dbReference type="Pfam" id="PF02836">
    <property type="entry name" value="Glyco_hydro_2_C"/>
    <property type="match status" value="1"/>
</dbReference>
<dbReference type="RefSeq" id="XP_024882417.1">
    <property type="nucleotide sequence ID" value="XM_025026649.1"/>
</dbReference>
<dbReference type="Pfam" id="PF22666">
    <property type="entry name" value="Glyco_hydro_2_N2"/>
    <property type="match status" value="1"/>
</dbReference>
<evidence type="ECO:0000313" key="22">
    <source>
        <dbReference type="Proteomes" id="UP000504618"/>
    </source>
</evidence>
<feature type="domain" description="Mannosidase Ig/CBM-like" evidence="20">
    <location>
        <begin position="1375"/>
        <end position="1476"/>
    </location>
</feature>
<dbReference type="Gene3D" id="2.60.120.260">
    <property type="entry name" value="Galactose-binding domain-like"/>
    <property type="match status" value="1"/>
</dbReference>
<feature type="compositionally biased region" description="Polar residues" evidence="17">
    <location>
        <begin position="351"/>
        <end position="369"/>
    </location>
</feature>
<evidence type="ECO:0000256" key="1">
    <source>
        <dbReference type="ARBA" id="ARBA00000829"/>
    </source>
</evidence>
<dbReference type="GeneID" id="112461413"/>
<feature type="compositionally biased region" description="Basic and acidic residues" evidence="17">
    <location>
        <begin position="389"/>
        <end position="407"/>
    </location>
</feature>
<evidence type="ECO:0000256" key="7">
    <source>
        <dbReference type="ARBA" id="ARBA00012754"/>
    </source>
</evidence>
<feature type="region of interest" description="Disordered" evidence="17">
    <location>
        <begin position="127"/>
        <end position="174"/>
    </location>
</feature>
<dbReference type="Gene3D" id="3.20.20.80">
    <property type="entry name" value="Glycosidases"/>
    <property type="match status" value="1"/>
</dbReference>
<evidence type="ECO:0000256" key="9">
    <source>
        <dbReference type="ARBA" id="ARBA00022729"/>
    </source>
</evidence>
<dbReference type="InterPro" id="IPR013783">
    <property type="entry name" value="Ig-like_fold"/>
</dbReference>
<feature type="domain" description="Beta-mannosidase Ig-fold" evidence="19">
    <location>
        <begin position="1500"/>
        <end position="1565"/>
    </location>
</feature>
<evidence type="ECO:0000256" key="3">
    <source>
        <dbReference type="ARBA" id="ARBA00004371"/>
    </source>
</evidence>
<feature type="compositionally biased region" description="Basic and acidic residues" evidence="17">
    <location>
        <begin position="143"/>
        <end position="154"/>
    </location>
</feature>
<keyword evidence="9" id="KW-0732">Signal</keyword>
<comment type="similarity">
    <text evidence="5">Belongs to the glycosyl hydrolase 2 family.</text>
</comment>
<dbReference type="InterPro" id="IPR017853">
    <property type="entry name" value="GH"/>
</dbReference>
<dbReference type="InterPro" id="IPR041447">
    <property type="entry name" value="Mannosidase_ig"/>
</dbReference>
<dbReference type="InterPro" id="IPR006103">
    <property type="entry name" value="Glyco_hydro_2_cat"/>
</dbReference>
<feature type="compositionally biased region" description="Basic and acidic residues" evidence="17">
    <location>
        <begin position="446"/>
        <end position="465"/>
    </location>
</feature>
<dbReference type="GO" id="GO:0005975">
    <property type="term" value="P:carbohydrate metabolic process"/>
    <property type="evidence" value="ECO:0007669"/>
    <property type="project" value="InterPro"/>
</dbReference>
<evidence type="ECO:0000256" key="2">
    <source>
        <dbReference type="ARBA" id="ARBA00003150"/>
    </source>
</evidence>
<feature type="domain" description="Glycoside hydrolase family 2 catalytic" evidence="18">
    <location>
        <begin position="1073"/>
        <end position="1230"/>
    </location>
</feature>
<sequence>MSDGMEREKNKRLTAREIEEEEMKRKLTGIGIYEPGITFKQMKRLLEFVNESQDTSNIASNNKNTQEGTQHSDNECLSDITSDVNIQQEVTLQECTEMPRPSYLYKLNRTSPTMHERKSVHYINSPESPSLFEARNPVHRRKSSDSDELFEKQYDSTNSTHSTNRYPSLRSGNVSRECQNATERRTAQDAQGEVVQKLERWRLNPLDVNINENDVPLRQPNRSSTRERIPFEHCKEAHMSSDQSDQVIRSVSQHLKEIADLWYSWRPITNSIFQWGSPIQVGAANGSLDKKPLTDPKIEQIPAECTYRDGHERASKRKANTLIANLNKDSSTEDEDGSRYDFVRVKKKRAQSNNVTCATNQQAHTGHNKATSDIIASFSDDNIDTDIDNESKHLSKKRTNEKDERVSPELTAYPRKITPPNPKTRLGLTRQRRGNATSKASPKTRRTNENKVEQARAQKKDNRMTAEEIRQKLEEDWNNEEEEEDVVVEDVEIRPLPISREMRSRLREKRLSLSKTAKETQATAKEEENDEGRNKKKRLRLCEQRKEKELCRIENRNGAWEHQLLSDDEDKSAEINQDAQNGNQSENVPTTTKNVSCPICNKWFPHNEIEDHAADCEQFETNNDTNQLECNICNNYKTNNGVEYEEHVQQCINNRNDQRHSRGSEDTNTTSTSSFRNFIPISEQKDSEIDYLDKKPFEECNNDANFSATVPGGIYTDLRKNNIIENNLHGRNDINNRWVGNQSVIYTKNFSVRENFLKARKIVLIFHGIDTFANISLNNHVVGEGSNMFVRYIFDVTDVIKKGQNLLKVTFHSAVKAAEDLYNEQKKNYVVPPVCVPKEYNGQCHVNHIRKMQASFSWDWGPAFPSVGIWRDVELIPVNDILINDITTDIRKENDAWNILVTIFLEATQSEDERFTKISCHIASILHISQSKVISNVSEVVFDANGKYINVNISLIVPADTIENWWPNGYGKQQLYYLTTTVTTTNDALYKRIRIGFRTVELVEEPLKKGLSFYFRINGVSIFAKGSNFIPASVFPELGAKEDTIRHLLLSVKGTHMNMLRVWGGGVYESKLFYDLADEYGIMIWQDFMFACAMYPTSDSFLGSVKEEILQNVIRLKNHPSIVLWAGNNENEAALYGNWYGTGSAQVYREDYVKLYVNLLKTEVEKLDPVRPFVVSSPGNGAYEETYNYTGVNPYSNLYGDVHYYNYIRNGWDITQYPRTRFCSEYGFQSWPSIYTIATAIESTKDLHVNSDFVKHRQHQPFGNQYMRLLILHNFVIPQSNNSVRDFASYIYLSQVNQAVSIKIQTEAYRQAKSEVNSLGEGMTMGALYWQLNDVWQAPSWSSIDIEGRWKMLHYYAKDFFAPIIVTPHLSTSNELSIYVISDRLYTLTNCTVKLYVYKWESMKSIFALFFNDIIIESNKAMKVTSFWLDAFLLRAGCGSSLKSAKKSCIVTLSLTNKSGSLIAPVNYIYPDALKNADVPVANVTMKIEENHLPGKLSNYADFKIVLSTDNIALFVWLEVGNIRGRFSDNGFHIFVKEKEIIFHAHEATTVELLRNNIKLTHISNIYNTHGNFDDDSFVKRTKLD</sequence>
<feature type="region of interest" description="Disordered" evidence="17">
    <location>
        <begin position="655"/>
        <end position="676"/>
    </location>
</feature>
<evidence type="ECO:0000256" key="4">
    <source>
        <dbReference type="ARBA" id="ARBA00004740"/>
    </source>
</evidence>
<name>A0A6J1QJ46_9HYME</name>
<dbReference type="InterPro" id="IPR036156">
    <property type="entry name" value="Beta-gal/glucu_dom_sf"/>
</dbReference>
<keyword evidence="13" id="KW-0458">Lysosome</keyword>
<feature type="domain" description="Beta-mannosidase-like galactose-binding" evidence="21">
    <location>
        <begin position="700"/>
        <end position="871"/>
    </location>
</feature>
<feature type="region of interest" description="Disordered" evidence="17">
    <location>
        <begin position="381"/>
        <end position="465"/>
    </location>
</feature>
<evidence type="ECO:0000259" key="19">
    <source>
        <dbReference type="Pfam" id="PF17753"/>
    </source>
</evidence>
<dbReference type="InterPro" id="IPR008979">
    <property type="entry name" value="Galactose-bd-like_sf"/>
</dbReference>
<dbReference type="SUPFAM" id="SSF51445">
    <property type="entry name" value="(Trans)glycosidases"/>
    <property type="match status" value="1"/>
</dbReference>